<feature type="transmembrane region" description="Helical" evidence="1">
    <location>
        <begin position="7"/>
        <end position="31"/>
    </location>
</feature>
<proteinExistence type="predicted"/>
<evidence type="ECO:0000256" key="1">
    <source>
        <dbReference type="SAM" id="Phobius"/>
    </source>
</evidence>
<protein>
    <submittedName>
        <fullName evidence="2">Uncharacterized protein</fullName>
    </submittedName>
</protein>
<comment type="caution">
    <text evidence="2">The sequence shown here is derived from an EMBL/GenBank/DDBJ whole genome shotgun (WGS) entry which is preliminary data.</text>
</comment>
<keyword evidence="1" id="KW-0472">Membrane</keyword>
<evidence type="ECO:0000313" key="3">
    <source>
        <dbReference type="Proteomes" id="UP000826656"/>
    </source>
</evidence>
<keyword evidence="1" id="KW-1133">Transmembrane helix</keyword>
<keyword evidence="3" id="KW-1185">Reference proteome</keyword>
<sequence>MGFVSTILGFCGFGVGVSCGLTIGYYLFIYFQPCDVKVLHSSVLFFCFCFNCYIHYGSTLYFMCFPLLYALCRSENEERVT</sequence>
<gene>
    <name evidence="2" type="ORF">KY290_038049</name>
</gene>
<evidence type="ECO:0000313" key="2">
    <source>
        <dbReference type="EMBL" id="KAH0739344.1"/>
    </source>
</evidence>
<dbReference type="EMBL" id="JAIVGD010000028">
    <property type="protein sequence ID" value="KAH0739344.1"/>
    <property type="molecule type" value="Genomic_DNA"/>
</dbReference>
<organism evidence="2 3">
    <name type="scientific">Solanum tuberosum</name>
    <name type="common">Potato</name>
    <dbReference type="NCBI Taxonomy" id="4113"/>
    <lineage>
        <taxon>Eukaryota</taxon>
        <taxon>Viridiplantae</taxon>
        <taxon>Streptophyta</taxon>
        <taxon>Embryophyta</taxon>
        <taxon>Tracheophyta</taxon>
        <taxon>Spermatophyta</taxon>
        <taxon>Magnoliopsida</taxon>
        <taxon>eudicotyledons</taxon>
        <taxon>Gunneridae</taxon>
        <taxon>Pentapetalae</taxon>
        <taxon>asterids</taxon>
        <taxon>lamiids</taxon>
        <taxon>Solanales</taxon>
        <taxon>Solanaceae</taxon>
        <taxon>Solanoideae</taxon>
        <taxon>Solaneae</taxon>
        <taxon>Solanum</taxon>
    </lineage>
</organism>
<feature type="transmembrane region" description="Helical" evidence="1">
    <location>
        <begin position="43"/>
        <end position="71"/>
    </location>
</feature>
<dbReference type="Proteomes" id="UP000826656">
    <property type="component" value="Unassembled WGS sequence"/>
</dbReference>
<accession>A0ABQ7TXB5</accession>
<name>A0ABQ7TXB5_SOLTU</name>
<reference evidence="2 3" key="1">
    <citation type="journal article" date="2021" name="bioRxiv">
        <title>Chromosome-scale and haplotype-resolved genome assembly of a tetraploid potato cultivar.</title>
        <authorList>
            <person name="Sun H."/>
            <person name="Jiao W.-B."/>
            <person name="Krause K."/>
            <person name="Campoy J.A."/>
            <person name="Goel M."/>
            <person name="Folz-Donahue K."/>
            <person name="Kukat C."/>
            <person name="Huettel B."/>
            <person name="Schneeberger K."/>
        </authorList>
    </citation>
    <scope>NUCLEOTIDE SEQUENCE [LARGE SCALE GENOMIC DNA]</scope>
    <source>
        <strain evidence="2">SolTubOtavaFocal</strain>
        <tissue evidence="2">Leaves</tissue>
    </source>
</reference>
<keyword evidence="1" id="KW-0812">Transmembrane</keyword>